<sequence>MLIVCLTLLVTSAAPLASTFGTLNGLTQPYSELARTLALFITGTIFSISIKQQYRHGNLIYPAKSDMAKSSAQGPLTS</sequence>
<keyword evidence="1" id="KW-0472">Membrane</keyword>
<comment type="caution">
    <text evidence="2">The sequence shown here is derived from an EMBL/GenBank/DDBJ whole genome shotgun (WGS) entry which is preliminary data.</text>
</comment>
<reference evidence="2 3" key="1">
    <citation type="submission" date="2019-05" db="EMBL/GenBank/DDBJ databases">
        <title>Emergence of the Ug99 lineage of the wheat stem rust pathogen through somatic hybridization.</title>
        <authorList>
            <person name="Li F."/>
            <person name="Upadhyaya N.M."/>
            <person name="Sperschneider J."/>
            <person name="Matny O."/>
            <person name="Nguyen-Phuc H."/>
            <person name="Mago R."/>
            <person name="Raley C."/>
            <person name="Miller M.E."/>
            <person name="Silverstein K.A.T."/>
            <person name="Henningsen E."/>
            <person name="Hirsch C.D."/>
            <person name="Visser B."/>
            <person name="Pretorius Z.A."/>
            <person name="Steffenson B.J."/>
            <person name="Schwessinger B."/>
            <person name="Dodds P.N."/>
            <person name="Figueroa M."/>
        </authorList>
    </citation>
    <scope>NUCLEOTIDE SEQUENCE [LARGE SCALE GENOMIC DNA]</scope>
    <source>
        <strain evidence="2">21-0</strain>
    </source>
</reference>
<protein>
    <submittedName>
        <fullName evidence="2">Uncharacterized protein</fullName>
    </submittedName>
</protein>
<proteinExistence type="predicted"/>
<evidence type="ECO:0000313" key="3">
    <source>
        <dbReference type="Proteomes" id="UP000324748"/>
    </source>
</evidence>
<evidence type="ECO:0000256" key="1">
    <source>
        <dbReference type="SAM" id="Phobius"/>
    </source>
</evidence>
<name>A0A5B0NM16_PUCGR</name>
<keyword evidence="3" id="KW-1185">Reference proteome</keyword>
<dbReference type="Proteomes" id="UP000324748">
    <property type="component" value="Unassembled WGS sequence"/>
</dbReference>
<organism evidence="2 3">
    <name type="scientific">Puccinia graminis f. sp. tritici</name>
    <dbReference type="NCBI Taxonomy" id="56615"/>
    <lineage>
        <taxon>Eukaryota</taxon>
        <taxon>Fungi</taxon>
        <taxon>Dikarya</taxon>
        <taxon>Basidiomycota</taxon>
        <taxon>Pucciniomycotina</taxon>
        <taxon>Pucciniomycetes</taxon>
        <taxon>Pucciniales</taxon>
        <taxon>Pucciniaceae</taxon>
        <taxon>Puccinia</taxon>
    </lineage>
</organism>
<dbReference type="OrthoDB" id="419616at2759"/>
<gene>
    <name evidence="2" type="ORF">PGT21_024324</name>
</gene>
<dbReference type="EMBL" id="VSWC01000093">
    <property type="protein sequence ID" value="KAA1089596.1"/>
    <property type="molecule type" value="Genomic_DNA"/>
</dbReference>
<accession>A0A5B0NM16</accession>
<evidence type="ECO:0000313" key="2">
    <source>
        <dbReference type="EMBL" id="KAA1089596.1"/>
    </source>
</evidence>
<keyword evidence="1" id="KW-0812">Transmembrane</keyword>
<keyword evidence="1" id="KW-1133">Transmembrane helix</keyword>
<dbReference type="AlphaFoldDB" id="A0A5B0NM16"/>
<feature type="transmembrane region" description="Helical" evidence="1">
    <location>
        <begin position="33"/>
        <end position="50"/>
    </location>
</feature>